<protein>
    <submittedName>
        <fullName evidence="1">Uncharacterized protein</fullName>
    </submittedName>
</protein>
<dbReference type="EMBL" id="CQPA01000008">
    <property type="protein sequence ID" value="CNT97015.1"/>
    <property type="molecule type" value="Genomic_DNA"/>
</dbReference>
<dbReference type="Proteomes" id="UP000041314">
    <property type="component" value="Unassembled WGS sequence"/>
</dbReference>
<sequence length="170" mass="19537">MRQGRERFAYFRLPLAQRRQGVRQQCVLITGVSLPPADANILYRHQKQPGAGFFCQFDPQSINDLLRRLFAFAARLQRNKHHAAIHPRAAGKTSDIIHRRIVANNFHKILQLAAHGLERDALVSLNTAHQHAGILLRKECFRDGDIKPDVQRNGAKKYHPDKTRMVKHPF</sequence>
<reference evidence="1 2" key="1">
    <citation type="submission" date="2015-03" db="EMBL/GenBank/DDBJ databases">
        <authorList>
            <consortium name="Pathogen Informatics"/>
        </authorList>
    </citation>
    <scope>NUCLEOTIDE SEQUENCE [LARGE SCALE GENOMIC DNA]</scope>
    <source>
        <strain evidence="1 2">A1104</strain>
    </source>
</reference>
<dbReference type="AlphaFoldDB" id="A0A655C5E7"/>
<organism evidence="1 2">
    <name type="scientific">Salmonella enterica subsp. enterica serovar Bovismorbificans</name>
    <dbReference type="NCBI Taxonomy" id="58097"/>
    <lineage>
        <taxon>Bacteria</taxon>
        <taxon>Pseudomonadati</taxon>
        <taxon>Pseudomonadota</taxon>
        <taxon>Gammaproteobacteria</taxon>
        <taxon>Enterobacterales</taxon>
        <taxon>Enterobacteriaceae</taxon>
        <taxon>Salmonella</taxon>
    </lineage>
</organism>
<evidence type="ECO:0000313" key="2">
    <source>
        <dbReference type="Proteomes" id="UP000041314"/>
    </source>
</evidence>
<proteinExistence type="predicted"/>
<accession>A0A655C5E7</accession>
<name>A0A655C5E7_SALET</name>
<evidence type="ECO:0000313" key="1">
    <source>
        <dbReference type="EMBL" id="CNT97015.1"/>
    </source>
</evidence>
<gene>
    <name evidence="1" type="ORF">ERS008198_01564</name>
</gene>